<dbReference type="CDD" id="cd02440">
    <property type="entry name" value="AdoMet_MTases"/>
    <property type="match status" value="1"/>
</dbReference>
<keyword evidence="2" id="KW-0489">Methyltransferase</keyword>
<keyword evidence="2" id="KW-0808">Transferase</keyword>
<dbReference type="PANTHER" id="PTHR43667:SF2">
    <property type="entry name" value="FATTY ACID C-METHYL TRANSFERASE"/>
    <property type="match status" value="1"/>
</dbReference>
<keyword evidence="3" id="KW-1185">Reference proteome</keyword>
<name>A0A8E7B567_9EURY</name>
<dbReference type="InterPro" id="IPR029063">
    <property type="entry name" value="SAM-dependent_MTases_sf"/>
</dbReference>
<accession>A0A8E7B567</accession>
<dbReference type="Proteomes" id="UP000680656">
    <property type="component" value="Chromosome"/>
</dbReference>
<protein>
    <submittedName>
        <fullName evidence="2">Class I SAM-dependent methyltransferase</fullName>
    </submittedName>
</protein>
<evidence type="ECO:0000259" key="1">
    <source>
        <dbReference type="Pfam" id="PF13649"/>
    </source>
</evidence>
<dbReference type="GO" id="GO:0032259">
    <property type="term" value="P:methylation"/>
    <property type="evidence" value="ECO:0007669"/>
    <property type="project" value="UniProtKB-KW"/>
</dbReference>
<dbReference type="PANTHER" id="PTHR43667">
    <property type="entry name" value="CYCLOPROPANE-FATTY-ACYL-PHOSPHOLIPID SYNTHASE"/>
    <property type="match status" value="1"/>
</dbReference>
<feature type="domain" description="Methyltransferase" evidence="1">
    <location>
        <begin position="73"/>
        <end position="159"/>
    </location>
</feature>
<evidence type="ECO:0000313" key="3">
    <source>
        <dbReference type="Proteomes" id="UP000680656"/>
    </source>
</evidence>
<dbReference type="AlphaFoldDB" id="A0A8E7B567"/>
<dbReference type="InterPro" id="IPR041698">
    <property type="entry name" value="Methyltransf_25"/>
</dbReference>
<dbReference type="InterPro" id="IPR050723">
    <property type="entry name" value="CFA/CMAS"/>
</dbReference>
<dbReference type="KEGG" id="mrtj:KHC33_12910"/>
<dbReference type="GO" id="GO:0008168">
    <property type="term" value="F:methyltransferase activity"/>
    <property type="evidence" value="ECO:0007669"/>
    <property type="project" value="UniProtKB-KW"/>
</dbReference>
<gene>
    <name evidence="2" type="ORF">KHC33_12910</name>
</gene>
<dbReference type="SUPFAM" id="SSF53335">
    <property type="entry name" value="S-adenosyl-L-methionine-dependent methyltransferases"/>
    <property type="match status" value="1"/>
</dbReference>
<reference evidence="2 3" key="1">
    <citation type="submission" date="2021-05" db="EMBL/GenBank/DDBJ databases">
        <title>A novel Methanospirillum isolate from a pyrite-forming mixed culture.</title>
        <authorList>
            <person name="Bunk B."/>
            <person name="Sproer C."/>
            <person name="Spring S."/>
            <person name="Pester M."/>
        </authorList>
    </citation>
    <scope>NUCLEOTIDE SEQUENCE [LARGE SCALE GENOMIC DNA]</scope>
    <source>
        <strain evidence="2 3">J.3.6.1-F.2.7.3</strain>
    </source>
</reference>
<dbReference type="EMBL" id="CP075546">
    <property type="protein sequence ID" value="QVV90636.1"/>
    <property type="molecule type" value="Genomic_DNA"/>
</dbReference>
<sequence length="280" mass="32660">MVEGFMNRSAVLKWEEMYDARLSMMNRDYMVDDWSKRSDDYSESRKTDNYRYGRSVHEILFKNGVVSPKTRMIEVGSGPGTFVIPFADKISHVTAVEPADGMKERIRENAKEAGLSNFDILSSIWQEVDVDGLSKSFDLTISSTVIWMFRDIVEQIRRMEKVSSGYCCLCAGIDSKAHTGDELWNALLGDKPRPTFPEYPLTYDILYEEGIHPEVRIIEHESRRSPENIMKMHQVFFNLFTDMNPDKEEIIRDHVMNHLENGQYVMRFKTAVIWWKARDM</sequence>
<organism evidence="2 3">
    <name type="scientific">Methanospirillum purgamenti</name>
    <dbReference type="NCBI Taxonomy" id="2834276"/>
    <lineage>
        <taxon>Archaea</taxon>
        <taxon>Methanobacteriati</taxon>
        <taxon>Methanobacteriota</taxon>
        <taxon>Stenosarchaea group</taxon>
        <taxon>Methanomicrobia</taxon>
        <taxon>Methanomicrobiales</taxon>
        <taxon>Methanospirillaceae</taxon>
        <taxon>Methanospirillum</taxon>
    </lineage>
</organism>
<evidence type="ECO:0000313" key="2">
    <source>
        <dbReference type="EMBL" id="QVV90636.1"/>
    </source>
</evidence>
<proteinExistence type="predicted"/>
<dbReference type="Gene3D" id="3.40.50.150">
    <property type="entry name" value="Vaccinia Virus protein VP39"/>
    <property type="match status" value="1"/>
</dbReference>
<dbReference type="Pfam" id="PF13649">
    <property type="entry name" value="Methyltransf_25"/>
    <property type="match status" value="1"/>
</dbReference>